<dbReference type="STRING" id="1552123.EP57_11325"/>
<dbReference type="InterPro" id="IPR036095">
    <property type="entry name" value="PTS_EIIB-like_sf"/>
</dbReference>
<evidence type="ECO:0000313" key="7">
    <source>
        <dbReference type="EMBL" id="KGL40475.1"/>
    </source>
</evidence>
<dbReference type="Pfam" id="PF02302">
    <property type="entry name" value="PTS_IIB"/>
    <property type="match status" value="1"/>
</dbReference>
<evidence type="ECO:0000256" key="2">
    <source>
        <dbReference type="ARBA" id="ARBA00022553"/>
    </source>
</evidence>
<dbReference type="EMBL" id="JNFA01000024">
    <property type="protein sequence ID" value="KGL40475.1"/>
    <property type="molecule type" value="Genomic_DNA"/>
</dbReference>
<name>A0A099W8S8_9LIST</name>
<dbReference type="GO" id="GO:0009401">
    <property type="term" value="P:phosphoenolpyruvate-dependent sugar phosphotransferase system"/>
    <property type="evidence" value="ECO:0007669"/>
    <property type="project" value="UniProtKB-KW"/>
</dbReference>
<keyword evidence="1" id="KW-0813">Transport</keyword>
<organism evidence="7 8">
    <name type="scientific">Listeria booriae</name>
    <dbReference type="NCBI Taxonomy" id="1552123"/>
    <lineage>
        <taxon>Bacteria</taxon>
        <taxon>Bacillati</taxon>
        <taxon>Bacillota</taxon>
        <taxon>Bacilli</taxon>
        <taxon>Bacillales</taxon>
        <taxon>Listeriaceae</taxon>
        <taxon>Listeria</taxon>
    </lineage>
</organism>
<dbReference type="PANTHER" id="PTHR34581:SF2">
    <property type="entry name" value="PTS SYSTEM N,N'-DIACETYLCHITOBIOSE-SPECIFIC EIIB COMPONENT"/>
    <property type="match status" value="1"/>
</dbReference>
<dbReference type="AlphaFoldDB" id="A0A099W8S8"/>
<dbReference type="PANTHER" id="PTHR34581">
    <property type="entry name" value="PTS SYSTEM N,N'-DIACETYLCHITOBIOSE-SPECIFIC EIIB COMPONENT"/>
    <property type="match status" value="1"/>
</dbReference>
<keyword evidence="6" id="KW-0418">Kinase</keyword>
<dbReference type="InterPro" id="IPR051819">
    <property type="entry name" value="PTS_sugar-specific_EIIB"/>
</dbReference>
<keyword evidence="5" id="KW-0598">Phosphotransferase system</keyword>
<evidence type="ECO:0000256" key="3">
    <source>
        <dbReference type="ARBA" id="ARBA00022597"/>
    </source>
</evidence>
<reference evidence="7 8" key="1">
    <citation type="submission" date="2014-05" db="EMBL/GenBank/DDBJ databases">
        <title>Novel Listeriaceae from food processing environments.</title>
        <authorList>
            <person name="den Bakker H.C."/>
        </authorList>
    </citation>
    <scope>NUCLEOTIDE SEQUENCE [LARGE SCALE GENOMIC DNA]</scope>
    <source>
        <strain evidence="7 8">FSL A5-0281</strain>
    </source>
</reference>
<keyword evidence="4" id="KW-0808">Transferase</keyword>
<evidence type="ECO:0000313" key="8">
    <source>
        <dbReference type="Proteomes" id="UP000029844"/>
    </source>
</evidence>
<accession>A0A099W8S8</accession>
<comment type="caution">
    <text evidence="7">The sequence shown here is derived from an EMBL/GenBank/DDBJ whole genome shotgun (WGS) entry which is preliminary data.</text>
</comment>
<protein>
    <submittedName>
        <fullName evidence="7">PTS lactose transporter subunit IIBC</fullName>
    </submittedName>
</protein>
<keyword evidence="2" id="KW-0597">Phosphoprotein</keyword>
<dbReference type="GO" id="GO:0016301">
    <property type="term" value="F:kinase activity"/>
    <property type="evidence" value="ECO:0007669"/>
    <property type="project" value="UniProtKB-KW"/>
</dbReference>
<evidence type="ECO:0000256" key="5">
    <source>
        <dbReference type="ARBA" id="ARBA00022683"/>
    </source>
</evidence>
<dbReference type="Gene3D" id="3.40.50.2300">
    <property type="match status" value="2"/>
</dbReference>
<evidence type="ECO:0000256" key="1">
    <source>
        <dbReference type="ARBA" id="ARBA00022448"/>
    </source>
</evidence>
<dbReference type="PROSITE" id="PS51100">
    <property type="entry name" value="PTS_EIIB_TYPE_3"/>
    <property type="match status" value="1"/>
</dbReference>
<sequence>MKKLLIVCAGGATSSMMAQRVVQEAEKEGMKAKLLFPEDLKYDRVKAHEDKDLVVVMGPIDMITTLRLQGFSRVDAVLVSPQVKYLFKNAEKVLQQLEIPCENIDSLSFGRMRGDLILKQGLALMND</sequence>
<dbReference type="OrthoDB" id="5917025at2"/>
<dbReference type="RefSeq" id="WP_036086703.1">
    <property type="nucleotide sequence ID" value="NZ_CBCSHQ010000002.1"/>
</dbReference>
<dbReference type="Proteomes" id="UP000029844">
    <property type="component" value="Unassembled WGS sequence"/>
</dbReference>
<dbReference type="eggNOG" id="COG1440">
    <property type="taxonomic scope" value="Bacteria"/>
</dbReference>
<gene>
    <name evidence="7" type="ORF">EP57_11325</name>
</gene>
<dbReference type="GeneID" id="58717953"/>
<evidence type="ECO:0000256" key="6">
    <source>
        <dbReference type="ARBA" id="ARBA00022777"/>
    </source>
</evidence>
<proteinExistence type="predicted"/>
<keyword evidence="3" id="KW-0762">Sugar transport</keyword>
<dbReference type="GO" id="GO:0008982">
    <property type="term" value="F:protein-N(PI)-phosphohistidine-sugar phosphotransferase activity"/>
    <property type="evidence" value="ECO:0007669"/>
    <property type="project" value="InterPro"/>
</dbReference>
<dbReference type="SUPFAM" id="SSF52794">
    <property type="entry name" value="PTS system IIB component-like"/>
    <property type="match status" value="2"/>
</dbReference>
<keyword evidence="8" id="KW-1185">Reference proteome</keyword>
<dbReference type="InterPro" id="IPR013012">
    <property type="entry name" value="PTS_EIIB_3"/>
</dbReference>
<dbReference type="InterPro" id="IPR003501">
    <property type="entry name" value="PTS_EIIB_2/3"/>
</dbReference>
<evidence type="ECO:0000256" key="4">
    <source>
        <dbReference type="ARBA" id="ARBA00022679"/>
    </source>
</evidence>